<keyword evidence="2" id="KW-1185">Reference proteome</keyword>
<dbReference type="AlphaFoldDB" id="A0A5C1AG93"/>
<reference evidence="2" key="1">
    <citation type="submission" date="2019-08" db="EMBL/GenBank/DDBJ databases">
        <title>Limnoglobus roseus gen. nov., sp. nov., a novel freshwater planctomycete with a giant genome from the family Gemmataceae.</title>
        <authorList>
            <person name="Kulichevskaya I.S."/>
            <person name="Naumoff D.G."/>
            <person name="Miroshnikov K."/>
            <person name="Ivanova A."/>
            <person name="Philippov D.A."/>
            <person name="Hakobyan A."/>
            <person name="Rijpstra I.C."/>
            <person name="Sinninghe Damste J.S."/>
            <person name="Liesack W."/>
            <person name="Dedysh S.N."/>
        </authorList>
    </citation>
    <scope>NUCLEOTIDE SEQUENCE [LARGE SCALE GENOMIC DNA]</scope>
    <source>
        <strain evidence="2">PX52</strain>
    </source>
</reference>
<protein>
    <submittedName>
        <fullName evidence="1">Uncharacterized protein</fullName>
    </submittedName>
</protein>
<gene>
    <name evidence="1" type="ORF">PX52LOC_03731</name>
</gene>
<sequence>MLRIYLLTLASVAVLIGANEYCEHHNGKGLLARSGIERFVDRQLGQSGNGEPGLFKLVTTGFEANSTIGGCQ</sequence>
<name>A0A5C1AG93_9BACT</name>
<dbReference type="EMBL" id="CP042425">
    <property type="protein sequence ID" value="QEL16762.1"/>
    <property type="molecule type" value="Genomic_DNA"/>
</dbReference>
<accession>A0A5C1AG93</accession>
<dbReference type="RefSeq" id="WP_149111447.1">
    <property type="nucleotide sequence ID" value="NZ_CP042425.1"/>
</dbReference>
<evidence type="ECO:0000313" key="1">
    <source>
        <dbReference type="EMBL" id="QEL16762.1"/>
    </source>
</evidence>
<evidence type="ECO:0000313" key="2">
    <source>
        <dbReference type="Proteomes" id="UP000324974"/>
    </source>
</evidence>
<organism evidence="1 2">
    <name type="scientific">Limnoglobus roseus</name>
    <dbReference type="NCBI Taxonomy" id="2598579"/>
    <lineage>
        <taxon>Bacteria</taxon>
        <taxon>Pseudomonadati</taxon>
        <taxon>Planctomycetota</taxon>
        <taxon>Planctomycetia</taxon>
        <taxon>Gemmatales</taxon>
        <taxon>Gemmataceae</taxon>
        <taxon>Limnoglobus</taxon>
    </lineage>
</organism>
<dbReference type="Proteomes" id="UP000324974">
    <property type="component" value="Chromosome"/>
</dbReference>
<proteinExistence type="predicted"/>
<dbReference type="KEGG" id="lrs:PX52LOC_03731"/>